<evidence type="ECO:0000313" key="2">
    <source>
        <dbReference type="EMBL" id="CAH1423296.1"/>
    </source>
</evidence>
<reference evidence="2 3" key="1">
    <citation type="submission" date="2022-01" db="EMBL/GenBank/DDBJ databases">
        <authorList>
            <person name="Xiong W."/>
            <person name="Schranz E."/>
        </authorList>
    </citation>
    <scope>NUCLEOTIDE SEQUENCE [LARGE SCALE GENOMIC DNA]</scope>
</reference>
<keyword evidence="1" id="KW-1133">Transmembrane helix</keyword>
<name>A0AAU9MCR6_9ASTR</name>
<dbReference type="AlphaFoldDB" id="A0AAU9MCR6"/>
<protein>
    <submittedName>
        <fullName evidence="2">Uncharacterized protein</fullName>
    </submittedName>
</protein>
<organism evidence="2 3">
    <name type="scientific">Lactuca virosa</name>
    <dbReference type="NCBI Taxonomy" id="75947"/>
    <lineage>
        <taxon>Eukaryota</taxon>
        <taxon>Viridiplantae</taxon>
        <taxon>Streptophyta</taxon>
        <taxon>Embryophyta</taxon>
        <taxon>Tracheophyta</taxon>
        <taxon>Spermatophyta</taxon>
        <taxon>Magnoliopsida</taxon>
        <taxon>eudicotyledons</taxon>
        <taxon>Gunneridae</taxon>
        <taxon>Pentapetalae</taxon>
        <taxon>asterids</taxon>
        <taxon>campanulids</taxon>
        <taxon>Asterales</taxon>
        <taxon>Asteraceae</taxon>
        <taxon>Cichorioideae</taxon>
        <taxon>Cichorieae</taxon>
        <taxon>Lactucinae</taxon>
        <taxon>Lactuca</taxon>
    </lineage>
</organism>
<comment type="caution">
    <text evidence="2">The sequence shown here is derived from an EMBL/GenBank/DDBJ whole genome shotgun (WGS) entry which is preliminary data.</text>
</comment>
<keyword evidence="1" id="KW-0472">Membrane</keyword>
<feature type="transmembrane region" description="Helical" evidence="1">
    <location>
        <begin position="85"/>
        <end position="105"/>
    </location>
</feature>
<evidence type="ECO:0000256" key="1">
    <source>
        <dbReference type="SAM" id="Phobius"/>
    </source>
</evidence>
<proteinExistence type="predicted"/>
<feature type="transmembrane region" description="Helical" evidence="1">
    <location>
        <begin position="31"/>
        <end position="51"/>
    </location>
</feature>
<keyword evidence="1" id="KW-0812">Transmembrane</keyword>
<gene>
    <name evidence="2" type="ORF">LVIROSA_LOCUS10582</name>
</gene>
<dbReference type="Proteomes" id="UP001157418">
    <property type="component" value="Unassembled WGS sequence"/>
</dbReference>
<dbReference type="EMBL" id="CAKMRJ010001112">
    <property type="protein sequence ID" value="CAH1423296.1"/>
    <property type="molecule type" value="Genomic_DNA"/>
</dbReference>
<sequence>MTSSAVPQSTTKISIDDPISTFKFLVKHLHIFTPLYLIDLNMVGVVSLSLFDRNLDIGDEAILSALWERYQSVSEKAEIQKAFHIFLKQFFVLTNMVSLSLLLLLDTDMFGGRLPRDIYLQGLTMLIVVFNKTDLQYLEGISEDDKKLVEEMKSEAMKTLVVDGQ</sequence>
<accession>A0AAU9MCR6</accession>
<evidence type="ECO:0000313" key="3">
    <source>
        <dbReference type="Proteomes" id="UP001157418"/>
    </source>
</evidence>
<keyword evidence="3" id="KW-1185">Reference proteome</keyword>